<evidence type="ECO:0000313" key="2">
    <source>
        <dbReference type="EMBL" id="MBC5661992.1"/>
    </source>
</evidence>
<name>A0A8I0DU69_9FIRM</name>
<feature type="transmembrane region" description="Helical" evidence="1">
    <location>
        <begin position="80"/>
        <end position="99"/>
    </location>
</feature>
<accession>A0A8I0DU69</accession>
<keyword evidence="1" id="KW-1133">Transmembrane helix</keyword>
<dbReference type="Proteomes" id="UP000615234">
    <property type="component" value="Unassembled WGS sequence"/>
</dbReference>
<evidence type="ECO:0000256" key="1">
    <source>
        <dbReference type="SAM" id="Phobius"/>
    </source>
</evidence>
<sequence>MKNNNRIIKKKSDKKALCKIMATGVLLIGMGVVAIIILRDLIANWVWPDINKKIYIAYSLYSEGQRIPVTVNYLTNNGKLFAFCHSLSSVIIATLFLIIGKKVYAIEYAKGIQVDLTKLIKWIEISVLILTIFTFTSKVNSDNNIDKYVIKFNETNYSDPTNDISGDKGKIIGYIKKADLQDENELIGVYESPQIESAPTEADDKIGRINMSLIRNIGRINIYSETLTVILGVYMFVLKGYQKKYLENNKEDNSR</sequence>
<keyword evidence="3" id="KW-1185">Reference proteome</keyword>
<protein>
    <submittedName>
        <fullName evidence="2">Uncharacterized protein</fullName>
    </submittedName>
</protein>
<dbReference type="AlphaFoldDB" id="A0A8I0DU69"/>
<keyword evidence="1" id="KW-0472">Membrane</keyword>
<organism evidence="2 3">
    <name type="scientific">Coprococcus hominis</name>
    <name type="common">ex Liu et al. 2022</name>
    <dbReference type="NCBI Taxonomy" id="2763039"/>
    <lineage>
        <taxon>Bacteria</taxon>
        <taxon>Bacillati</taxon>
        <taxon>Bacillota</taxon>
        <taxon>Clostridia</taxon>
        <taxon>Lachnospirales</taxon>
        <taxon>Lachnospiraceae</taxon>
        <taxon>Coprococcus</taxon>
    </lineage>
</organism>
<feature type="transmembrane region" description="Helical" evidence="1">
    <location>
        <begin position="20"/>
        <end position="38"/>
    </location>
</feature>
<proteinExistence type="predicted"/>
<reference evidence="2 3" key="1">
    <citation type="submission" date="2020-08" db="EMBL/GenBank/DDBJ databases">
        <title>Genome public.</title>
        <authorList>
            <person name="Liu C."/>
            <person name="Sun Q."/>
        </authorList>
    </citation>
    <scope>NUCLEOTIDE SEQUENCE [LARGE SCALE GENOMIC DNA]</scope>
    <source>
        <strain evidence="2 3">NSJ-10</strain>
    </source>
</reference>
<gene>
    <name evidence="2" type="ORF">H8S09_03615</name>
</gene>
<comment type="caution">
    <text evidence="2">The sequence shown here is derived from an EMBL/GenBank/DDBJ whole genome shotgun (WGS) entry which is preliminary data.</text>
</comment>
<evidence type="ECO:0000313" key="3">
    <source>
        <dbReference type="Proteomes" id="UP000615234"/>
    </source>
</evidence>
<dbReference type="RefSeq" id="WP_186847390.1">
    <property type="nucleotide sequence ID" value="NZ_JACOOX010000002.1"/>
</dbReference>
<feature type="transmembrane region" description="Helical" evidence="1">
    <location>
        <begin position="220"/>
        <end position="238"/>
    </location>
</feature>
<dbReference type="EMBL" id="JACOOX010000002">
    <property type="protein sequence ID" value="MBC5661992.1"/>
    <property type="molecule type" value="Genomic_DNA"/>
</dbReference>
<keyword evidence="1" id="KW-0812">Transmembrane</keyword>